<dbReference type="InterPro" id="IPR006700">
    <property type="entry name" value="RsmE"/>
</dbReference>
<dbReference type="InterPro" id="IPR029026">
    <property type="entry name" value="tRNA_m1G_MTases_N"/>
</dbReference>
<evidence type="ECO:0000256" key="8">
    <source>
        <dbReference type="ARBA" id="ARBA00022679"/>
    </source>
</evidence>
<gene>
    <name evidence="14" type="ORF">SAMN02910432_00312</name>
</gene>
<evidence type="ECO:0000256" key="10">
    <source>
        <dbReference type="ARBA" id="ARBA00025699"/>
    </source>
</evidence>
<dbReference type="PANTHER" id="PTHR30027">
    <property type="entry name" value="RIBOSOMAL RNA SMALL SUBUNIT METHYLTRANSFERASE E"/>
    <property type="match status" value="1"/>
</dbReference>
<evidence type="ECO:0000259" key="13">
    <source>
        <dbReference type="Pfam" id="PF04452"/>
    </source>
</evidence>
<evidence type="ECO:0000256" key="12">
    <source>
        <dbReference type="PIRNR" id="PIRNR015601"/>
    </source>
</evidence>
<dbReference type="EMBL" id="FOPI01000005">
    <property type="protein sequence ID" value="SFG19868.1"/>
    <property type="molecule type" value="Genomic_DNA"/>
</dbReference>
<dbReference type="SUPFAM" id="SSF88697">
    <property type="entry name" value="PUA domain-like"/>
    <property type="match status" value="1"/>
</dbReference>
<comment type="subcellular location">
    <subcellularLocation>
        <location evidence="1 12">Cytoplasm</location>
    </subcellularLocation>
</comment>
<dbReference type="PANTHER" id="PTHR30027:SF3">
    <property type="entry name" value="16S RRNA (URACIL(1498)-N(3))-METHYLTRANSFERASE"/>
    <property type="match status" value="1"/>
</dbReference>
<organism evidence="14 15">
    <name type="scientific">Ligilactobacillus ruminis DSM 20403 = NBRC 102161</name>
    <dbReference type="NCBI Taxonomy" id="1423798"/>
    <lineage>
        <taxon>Bacteria</taxon>
        <taxon>Bacillati</taxon>
        <taxon>Bacillota</taxon>
        <taxon>Bacilli</taxon>
        <taxon>Lactobacillales</taxon>
        <taxon>Lactobacillaceae</taxon>
        <taxon>Ligilactobacillus</taxon>
    </lineage>
</organism>
<dbReference type="NCBIfam" id="TIGR00046">
    <property type="entry name" value="RsmE family RNA methyltransferase"/>
    <property type="match status" value="1"/>
</dbReference>
<evidence type="ECO:0000256" key="3">
    <source>
        <dbReference type="ARBA" id="ARBA00012328"/>
    </source>
</evidence>
<accession>A0A1I2PUY8</accession>
<keyword evidence="6 12" id="KW-0698">rRNA processing</keyword>
<dbReference type="GO" id="GO:0070042">
    <property type="term" value="F:rRNA (uridine-N3-)-methyltransferase activity"/>
    <property type="evidence" value="ECO:0007669"/>
    <property type="project" value="TreeGrafter"/>
</dbReference>
<dbReference type="CDD" id="cd18084">
    <property type="entry name" value="RsmE-like"/>
    <property type="match status" value="1"/>
</dbReference>
<keyword evidence="5 12" id="KW-0963">Cytoplasm</keyword>
<keyword evidence="7 12" id="KW-0489">Methyltransferase</keyword>
<evidence type="ECO:0000256" key="4">
    <source>
        <dbReference type="ARBA" id="ARBA00013673"/>
    </source>
</evidence>
<comment type="similarity">
    <text evidence="2 12">Belongs to the RNA methyltransferase RsmE family.</text>
</comment>
<dbReference type="AlphaFoldDB" id="A0A1I2PUY8"/>
<dbReference type="Pfam" id="PF04452">
    <property type="entry name" value="Methyltrans_RNA"/>
    <property type="match status" value="1"/>
</dbReference>
<keyword evidence="8 12" id="KW-0808">Transferase</keyword>
<evidence type="ECO:0000256" key="1">
    <source>
        <dbReference type="ARBA" id="ARBA00004496"/>
    </source>
</evidence>
<evidence type="ECO:0000256" key="7">
    <source>
        <dbReference type="ARBA" id="ARBA00022603"/>
    </source>
</evidence>
<name>A0A1I2PUY8_9LACO</name>
<sequence>MQRYFSEQNFSGNTLNLSEDVYKHAVVVMRMKAGSKFELVTPDKVVHVMELVTIDSAKKQAVAHECERFEHQVELPVEATIVCGLPKNDKTDLIVMKATELGVSKIVFFAGDWSVARWAKQKQAKKLERLQKIAKSAAEQSHRTTIPEVSYLDGLEDLLPDEDTIGLCAYEESAKAGEKGMLVKVFDELKTNERKKVTAVFGPEGGISPKEVELLKEKGFSFAGLGPRIMRAETAPLYFLSALSFALELE</sequence>
<dbReference type="InterPro" id="IPR029028">
    <property type="entry name" value="Alpha/beta_knot_MTases"/>
</dbReference>
<evidence type="ECO:0000256" key="5">
    <source>
        <dbReference type="ARBA" id="ARBA00022490"/>
    </source>
</evidence>
<evidence type="ECO:0000313" key="14">
    <source>
        <dbReference type="EMBL" id="SFG19868.1"/>
    </source>
</evidence>
<evidence type="ECO:0000313" key="15">
    <source>
        <dbReference type="Proteomes" id="UP000182635"/>
    </source>
</evidence>
<evidence type="ECO:0000256" key="9">
    <source>
        <dbReference type="ARBA" id="ARBA00022691"/>
    </source>
</evidence>
<proteinExistence type="inferred from homology"/>
<evidence type="ECO:0000256" key="6">
    <source>
        <dbReference type="ARBA" id="ARBA00022552"/>
    </source>
</evidence>
<evidence type="ECO:0000256" key="2">
    <source>
        <dbReference type="ARBA" id="ARBA00005528"/>
    </source>
</evidence>
<dbReference type="OrthoDB" id="9815641at2"/>
<dbReference type="InterPro" id="IPR015947">
    <property type="entry name" value="PUA-like_sf"/>
</dbReference>
<dbReference type="PIRSF" id="PIRSF015601">
    <property type="entry name" value="MTase_slr0722"/>
    <property type="match status" value="1"/>
</dbReference>
<reference evidence="15" key="1">
    <citation type="submission" date="2016-10" db="EMBL/GenBank/DDBJ databases">
        <authorList>
            <person name="Varghese N."/>
            <person name="Submissions S."/>
        </authorList>
    </citation>
    <scope>NUCLEOTIDE SEQUENCE [LARGE SCALE GENOMIC DNA]</scope>
    <source>
        <strain evidence="15">DSM 20403</strain>
    </source>
</reference>
<keyword evidence="9 12" id="KW-0949">S-adenosyl-L-methionine</keyword>
<protein>
    <recommendedName>
        <fullName evidence="4 12">Ribosomal RNA small subunit methyltransferase E</fullName>
        <ecNumber evidence="3 12">2.1.1.193</ecNumber>
    </recommendedName>
</protein>
<dbReference type="SUPFAM" id="SSF75217">
    <property type="entry name" value="alpha/beta knot"/>
    <property type="match status" value="1"/>
</dbReference>
<comment type="catalytic activity">
    <reaction evidence="11 12">
        <text>uridine(1498) in 16S rRNA + S-adenosyl-L-methionine = N(3)-methyluridine(1498) in 16S rRNA + S-adenosyl-L-homocysteine + H(+)</text>
        <dbReference type="Rhea" id="RHEA:42920"/>
        <dbReference type="Rhea" id="RHEA-COMP:10283"/>
        <dbReference type="Rhea" id="RHEA-COMP:10284"/>
        <dbReference type="ChEBI" id="CHEBI:15378"/>
        <dbReference type="ChEBI" id="CHEBI:57856"/>
        <dbReference type="ChEBI" id="CHEBI:59789"/>
        <dbReference type="ChEBI" id="CHEBI:65315"/>
        <dbReference type="ChEBI" id="CHEBI:74502"/>
        <dbReference type="EC" id="2.1.1.193"/>
    </reaction>
</comment>
<dbReference type="RefSeq" id="WP_046922556.1">
    <property type="nucleotide sequence ID" value="NZ_AYYL01000002.1"/>
</dbReference>
<evidence type="ECO:0000256" key="11">
    <source>
        <dbReference type="ARBA" id="ARBA00047944"/>
    </source>
</evidence>
<dbReference type="GO" id="GO:0005737">
    <property type="term" value="C:cytoplasm"/>
    <property type="evidence" value="ECO:0007669"/>
    <property type="project" value="UniProtKB-SubCell"/>
</dbReference>
<dbReference type="Gene3D" id="3.40.1280.10">
    <property type="match status" value="1"/>
</dbReference>
<feature type="domain" description="Ribosomal RNA small subunit methyltransferase E methyltransferase" evidence="13">
    <location>
        <begin position="74"/>
        <end position="243"/>
    </location>
</feature>
<comment type="function">
    <text evidence="10 12">Specifically methylates the N3 position of the uracil ring of uridine 1498 (m3U1498) in 16S rRNA. Acts on the fully assembled 30S ribosomal subunit.</text>
</comment>
<dbReference type="EC" id="2.1.1.193" evidence="3 12"/>
<dbReference type="InterPro" id="IPR046886">
    <property type="entry name" value="RsmE_MTase_dom"/>
</dbReference>
<dbReference type="GO" id="GO:0070475">
    <property type="term" value="P:rRNA base methylation"/>
    <property type="evidence" value="ECO:0007669"/>
    <property type="project" value="TreeGrafter"/>
</dbReference>
<dbReference type="Proteomes" id="UP000182635">
    <property type="component" value="Unassembled WGS sequence"/>
</dbReference>